<evidence type="ECO:0000313" key="3">
    <source>
        <dbReference type="EMBL" id="EXJ93845.1"/>
    </source>
</evidence>
<dbReference type="InterPro" id="IPR029058">
    <property type="entry name" value="AB_hydrolase_fold"/>
</dbReference>
<keyword evidence="1" id="KW-0732">Signal</keyword>
<dbReference type="GeneID" id="19157138"/>
<dbReference type="AlphaFoldDB" id="W9YW19"/>
<organism evidence="3 4">
    <name type="scientific">Capronia coronata CBS 617.96</name>
    <dbReference type="NCBI Taxonomy" id="1182541"/>
    <lineage>
        <taxon>Eukaryota</taxon>
        <taxon>Fungi</taxon>
        <taxon>Dikarya</taxon>
        <taxon>Ascomycota</taxon>
        <taxon>Pezizomycotina</taxon>
        <taxon>Eurotiomycetes</taxon>
        <taxon>Chaetothyriomycetidae</taxon>
        <taxon>Chaetothyriales</taxon>
        <taxon>Herpotrichiellaceae</taxon>
        <taxon>Capronia</taxon>
    </lineage>
</organism>
<evidence type="ECO:0000256" key="1">
    <source>
        <dbReference type="SAM" id="SignalP"/>
    </source>
</evidence>
<dbReference type="EMBL" id="AMWN01000002">
    <property type="protein sequence ID" value="EXJ93845.1"/>
    <property type="molecule type" value="Genomic_DNA"/>
</dbReference>
<feature type="chain" id="PRO_5004933961" description="AB hydrolase-1 domain-containing protein" evidence="1">
    <location>
        <begin position="19"/>
        <end position="387"/>
    </location>
</feature>
<dbReference type="Gene3D" id="3.40.50.1820">
    <property type="entry name" value="alpha/beta hydrolase"/>
    <property type="match status" value="1"/>
</dbReference>
<keyword evidence="4" id="KW-1185">Reference proteome</keyword>
<evidence type="ECO:0000313" key="4">
    <source>
        <dbReference type="Proteomes" id="UP000019484"/>
    </source>
</evidence>
<dbReference type="Pfam" id="PF12697">
    <property type="entry name" value="Abhydrolase_6"/>
    <property type="match status" value="1"/>
</dbReference>
<protein>
    <recommendedName>
        <fullName evidence="2">AB hydrolase-1 domain-containing protein</fullName>
    </recommendedName>
</protein>
<dbReference type="InterPro" id="IPR000073">
    <property type="entry name" value="AB_hydrolase_1"/>
</dbReference>
<sequence length="387" mass="41718">MFFFALFIAALLLVGAEATAVAKNAYNCTSFVVRVPVDNVTLVVPPFPAFADQYAATAFSNEVSKQITFPGPAAPVNLTTLTTTFDISAEYCTPVAPGPKSTTLQILTHGIGFNRSYWDFYLPATPDDAQYSYINRAAGAGYSTLSWNRLGIEPSTIPDPYRELQSLVELAVLTGLTALVRAGNITEVPRPHKVIHVGHSWGSILSNALAAVAPSLSDGLVLTAYSRLVTYQNLFIADTSFHLASLNQPDRFPNKTYSTGFLTWPDKYANQFSFFLYPYFDPAVLTRAEATKYPFTAGEFLTAGALPSAAPGFQGPVLYLAAEADLIFCGSNCTGLFGPDSAAVQAFNGSKSVETYIQPNVGHGINLHKNATGAYDVVLNWTSRHGF</sequence>
<reference evidence="3 4" key="1">
    <citation type="submission" date="2013-03" db="EMBL/GenBank/DDBJ databases">
        <title>The Genome Sequence of Capronia coronata CBS 617.96.</title>
        <authorList>
            <consortium name="The Broad Institute Genomics Platform"/>
            <person name="Cuomo C."/>
            <person name="de Hoog S."/>
            <person name="Gorbushina A."/>
            <person name="Walker B."/>
            <person name="Young S.K."/>
            <person name="Zeng Q."/>
            <person name="Gargeya S."/>
            <person name="Fitzgerald M."/>
            <person name="Haas B."/>
            <person name="Abouelleil A."/>
            <person name="Allen A.W."/>
            <person name="Alvarado L."/>
            <person name="Arachchi H.M."/>
            <person name="Berlin A.M."/>
            <person name="Chapman S.B."/>
            <person name="Gainer-Dewar J."/>
            <person name="Goldberg J."/>
            <person name="Griggs A."/>
            <person name="Gujja S."/>
            <person name="Hansen M."/>
            <person name="Howarth C."/>
            <person name="Imamovic A."/>
            <person name="Ireland A."/>
            <person name="Larimer J."/>
            <person name="McCowan C."/>
            <person name="Murphy C."/>
            <person name="Pearson M."/>
            <person name="Poon T.W."/>
            <person name="Priest M."/>
            <person name="Roberts A."/>
            <person name="Saif S."/>
            <person name="Shea T."/>
            <person name="Sisk P."/>
            <person name="Sykes S."/>
            <person name="Wortman J."/>
            <person name="Nusbaum C."/>
            <person name="Birren B."/>
        </authorList>
    </citation>
    <scope>NUCLEOTIDE SEQUENCE [LARGE SCALE GENOMIC DNA]</scope>
    <source>
        <strain evidence="3 4">CBS 617.96</strain>
    </source>
</reference>
<comment type="caution">
    <text evidence="3">The sequence shown here is derived from an EMBL/GenBank/DDBJ whole genome shotgun (WGS) entry which is preliminary data.</text>
</comment>
<evidence type="ECO:0000259" key="2">
    <source>
        <dbReference type="Pfam" id="PF12697"/>
    </source>
</evidence>
<dbReference type="HOGENOM" id="CLU_034763_1_0_1"/>
<dbReference type="OrthoDB" id="190201at2759"/>
<dbReference type="RefSeq" id="XP_007721339.1">
    <property type="nucleotide sequence ID" value="XM_007723149.1"/>
</dbReference>
<proteinExistence type="predicted"/>
<dbReference type="eggNOG" id="ENOG502S0NN">
    <property type="taxonomic scope" value="Eukaryota"/>
</dbReference>
<gene>
    <name evidence="3" type="ORF">A1O1_02238</name>
</gene>
<feature type="signal peptide" evidence="1">
    <location>
        <begin position="1"/>
        <end position="18"/>
    </location>
</feature>
<accession>W9YW19</accession>
<dbReference type="SUPFAM" id="SSF53474">
    <property type="entry name" value="alpha/beta-Hydrolases"/>
    <property type="match status" value="1"/>
</dbReference>
<name>W9YW19_9EURO</name>
<feature type="domain" description="AB hydrolase-1" evidence="2">
    <location>
        <begin position="106"/>
        <end position="367"/>
    </location>
</feature>
<dbReference type="Proteomes" id="UP000019484">
    <property type="component" value="Unassembled WGS sequence"/>
</dbReference>